<protein>
    <submittedName>
        <fullName evidence="1">Uncharacterized protein</fullName>
    </submittedName>
</protein>
<evidence type="ECO:0000313" key="1">
    <source>
        <dbReference type="EMBL" id="SMO97012.1"/>
    </source>
</evidence>
<dbReference type="Proteomes" id="UP000317557">
    <property type="component" value="Unassembled WGS sequence"/>
</dbReference>
<sequence length="88" mass="10514">MRKLTPTERKILDRLIFPEPFEVIQEETELEYGEIRDDLINLINSRLIETVNTDQPFDNALPFYDSDNLRECTFRITKSGIKHMRQNK</sequence>
<gene>
    <name evidence="1" type="ORF">SAMN06265219_12218</name>
</gene>
<accession>A0A521FLD0</accession>
<keyword evidence="2" id="KW-1185">Reference proteome</keyword>
<dbReference type="EMBL" id="FXTP01000022">
    <property type="protein sequence ID" value="SMO97012.1"/>
    <property type="molecule type" value="Genomic_DNA"/>
</dbReference>
<name>A0A521FLD0_9BACT</name>
<dbReference type="RefSeq" id="WP_142456270.1">
    <property type="nucleotide sequence ID" value="NZ_FXTP01000022.1"/>
</dbReference>
<dbReference type="OrthoDB" id="1525021at2"/>
<proteinExistence type="predicted"/>
<reference evidence="1 2" key="1">
    <citation type="submission" date="2017-05" db="EMBL/GenBank/DDBJ databases">
        <authorList>
            <person name="Varghese N."/>
            <person name="Submissions S."/>
        </authorList>
    </citation>
    <scope>NUCLEOTIDE SEQUENCE [LARGE SCALE GENOMIC DNA]</scope>
    <source>
        <strain evidence="1 2">DSM 21985</strain>
    </source>
</reference>
<organism evidence="1 2">
    <name type="scientific">Gracilimonas mengyeensis</name>
    <dbReference type="NCBI Taxonomy" id="1302730"/>
    <lineage>
        <taxon>Bacteria</taxon>
        <taxon>Pseudomonadati</taxon>
        <taxon>Balneolota</taxon>
        <taxon>Balneolia</taxon>
        <taxon>Balneolales</taxon>
        <taxon>Balneolaceae</taxon>
        <taxon>Gracilimonas</taxon>
    </lineage>
</organism>
<dbReference type="AlphaFoldDB" id="A0A521FLD0"/>
<evidence type="ECO:0000313" key="2">
    <source>
        <dbReference type="Proteomes" id="UP000317557"/>
    </source>
</evidence>